<evidence type="ECO:0000256" key="1">
    <source>
        <dbReference type="HAMAP-Rule" id="MF_00691"/>
    </source>
</evidence>
<keyword evidence="1" id="KW-0378">Hydrolase</keyword>
<protein>
    <recommendedName>
        <fullName evidence="1">5-oxoprolinase subunit A</fullName>
        <shortName evidence="1">5-OPase subunit A</shortName>
        <ecNumber evidence="1">3.5.2.9</ecNumber>
    </recommendedName>
    <alternativeName>
        <fullName evidence="1">5-oxoprolinase (ATP-hydrolyzing) subunit A</fullName>
    </alternativeName>
</protein>
<organism evidence="2 3">
    <name type="scientific">Metallumcola ferriviriculae</name>
    <dbReference type="NCBI Taxonomy" id="3039180"/>
    <lineage>
        <taxon>Bacteria</taxon>
        <taxon>Bacillati</taxon>
        <taxon>Bacillota</taxon>
        <taxon>Clostridia</taxon>
        <taxon>Neomoorellales</taxon>
        <taxon>Desulfitibacteraceae</taxon>
        <taxon>Metallumcola</taxon>
    </lineage>
</organism>
<comment type="subunit">
    <text evidence="1">Forms a complex composed of PxpA, PxpB and PxpC.</text>
</comment>
<dbReference type="CDD" id="cd10787">
    <property type="entry name" value="LamB_YcsF_like"/>
    <property type="match status" value="1"/>
</dbReference>
<dbReference type="GO" id="GO:0005975">
    <property type="term" value="P:carbohydrate metabolic process"/>
    <property type="evidence" value="ECO:0007669"/>
    <property type="project" value="InterPro"/>
</dbReference>
<reference evidence="2 3" key="1">
    <citation type="submission" date="2023-04" db="EMBL/GenBank/DDBJ databases">
        <authorList>
            <person name="Hsu D."/>
        </authorList>
    </citation>
    <scope>NUCLEOTIDE SEQUENCE [LARGE SCALE GENOMIC DNA]</scope>
    <source>
        <strain evidence="2 3">MK1</strain>
    </source>
</reference>
<dbReference type="InterPro" id="IPR011330">
    <property type="entry name" value="Glyco_hydro/deAcase_b/a-brl"/>
</dbReference>
<dbReference type="Pfam" id="PF03746">
    <property type="entry name" value="LamB_YcsF"/>
    <property type="match status" value="1"/>
</dbReference>
<accession>A0AAU0UQS4</accession>
<dbReference type="InterPro" id="IPR005501">
    <property type="entry name" value="LamB/YcsF/PxpA-like"/>
</dbReference>
<dbReference type="RefSeq" id="WP_366923040.1">
    <property type="nucleotide sequence ID" value="NZ_CP121694.1"/>
</dbReference>
<dbReference type="EMBL" id="CP121694">
    <property type="protein sequence ID" value="WRO23664.1"/>
    <property type="molecule type" value="Genomic_DNA"/>
</dbReference>
<dbReference type="HAMAP" id="MF_00691">
    <property type="entry name" value="PxpA"/>
    <property type="match status" value="1"/>
</dbReference>
<dbReference type="Gene3D" id="3.20.20.370">
    <property type="entry name" value="Glycoside hydrolase/deacetylase"/>
    <property type="match status" value="1"/>
</dbReference>
<gene>
    <name evidence="1" type="primary">pxpA</name>
    <name evidence="2" type="ORF">MFMK1_003529</name>
</gene>
<dbReference type="Proteomes" id="UP001329915">
    <property type="component" value="Chromosome"/>
</dbReference>
<dbReference type="PANTHER" id="PTHR30292">
    <property type="entry name" value="UNCHARACTERIZED PROTEIN YBGL-RELATED"/>
    <property type="match status" value="1"/>
</dbReference>
<dbReference type="GO" id="GO:0017168">
    <property type="term" value="F:5-oxoprolinase (ATP-hydrolyzing) activity"/>
    <property type="evidence" value="ECO:0007669"/>
    <property type="project" value="UniProtKB-UniRule"/>
</dbReference>
<evidence type="ECO:0000313" key="2">
    <source>
        <dbReference type="EMBL" id="WRO23664.1"/>
    </source>
</evidence>
<dbReference type="EC" id="3.5.2.9" evidence="1"/>
<keyword evidence="1" id="KW-0067">ATP-binding</keyword>
<proteinExistence type="inferred from homology"/>
<dbReference type="GO" id="GO:0005524">
    <property type="term" value="F:ATP binding"/>
    <property type="evidence" value="ECO:0007669"/>
    <property type="project" value="UniProtKB-UniRule"/>
</dbReference>
<comment type="similarity">
    <text evidence="1">Belongs to the LamB/PxpA family.</text>
</comment>
<dbReference type="PANTHER" id="PTHR30292:SF0">
    <property type="entry name" value="5-OXOPROLINASE SUBUNIT A"/>
    <property type="match status" value="1"/>
</dbReference>
<dbReference type="NCBIfam" id="NF003814">
    <property type="entry name" value="PRK05406.1-3"/>
    <property type="match status" value="1"/>
</dbReference>
<comment type="catalytic activity">
    <reaction evidence="1">
        <text>5-oxo-L-proline + ATP + 2 H2O = L-glutamate + ADP + phosphate + H(+)</text>
        <dbReference type="Rhea" id="RHEA:10348"/>
        <dbReference type="ChEBI" id="CHEBI:15377"/>
        <dbReference type="ChEBI" id="CHEBI:15378"/>
        <dbReference type="ChEBI" id="CHEBI:29985"/>
        <dbReference type="ChEBI" id="CHEBI:30616"/>
        <dbReference type="ChEBI" id="CHEBI:43474"/>
        <dbReference type="ChEBI" id="CHEBI:58402"/>
        <dbReference type="ChEBI" id="CHEBI:456216"/>
        <dbReference type="EC" id="3.5.2.9"/>
    </reaction>
</comment>
<dbReference type="AlphaFoldDB" id="A0AAU0UQS4"/>
<evidence type="ECO:0000313" key="3">
    <source>
        <dbReference type="Proteomes" id="UP001329915"/>
    </source>
</evidence>
<dbReference type="NCBIfam" id="NF003816">
    <property type="entry name" value="PRK05406.1-5"/>
    <property type="match status" value="1"/>
</dbReference>
<sequence length="254" mass="27336">MNRVDLNSDIGESFGNYKIGNDEVVLRYVTSVNIACGFHAGDPQVMEFTVKKALENNVAVGAHPGFPDLMGFGRRNMVISPEEAKAYIIYQVGALNGFVRAYGGKLQHVKPHGALYNMAARDYTLARAIAEGVYLVDCELILMGLSGSQLIKAGQEVGLQTASEVFADRAYTAEGTLVPRGTEGAVIHNKTVAASRVLRMIQAGKVTTLDGKTIDIKADSICVHGDNQEAVALVEHIKKVFQDAGVKVTALNRK</sequence>
<name>A0AAU0UQS4_9FIRM</name>
<dbReference type="KEGG" id="dbc:MFMK1_003529"/>
<keyword evidence="1" id="KW-0547">Nucleotide-binding</keyword>
<dbReference type="SUPFAM" id="SSF88713">
    <property type="entry name" value="Glycoside hydrolase/deacetylase"/>
    <property type="match status" value="1"/>
</dbReference>
<keyword evidence="3" id="KW-1185">Reference proteome</keyword>
<comment type="function">
    <text evidence="1">Catalyzes the cleavage of 5-oxoproline to form L-glutamate coupled to the hydrolysis of ATP to ADP and inorganic phosphate.</text>
</comment>